<name>A0A3E5EN68_BACUN</name>
<evidence type="ECO:0000313" key="2">
    <source>
        <dbReference type="EMBL" id="RGN90302.1"/>
    </source>
</evidence>
<accession>A0A3E5EN68</accession>
<gene>
    <name evidence="2" type="ORF">DXB37_18465</name>
</gene>
<evidence type="ECO:0000256" key="1">
    <source>
        <dbReference type="SAM" id="Coils"/>
    </source>
</evidence>
<sequence length="98" mass="11091">MRHIALIFIALVCASCSESKEDLRDKISDLQNQVSELQEQLSEKDERIEELEEKLSNIQSYASDAESTMDNIHSYGNRFGDIDDAEDAVTSITDEADY</sequence>
<dbReference type="Gene3D" id="1.10.287.1490">
    <property type="match status" value="1"/>
</dbReference>
<feature type="coiled-coil region" evidence="1">
    <location>
        <begin position="13"/>
        <end position="68"/>
    </location>
</feature>
<keyword evidence="1" id="KW-0175">Coiled coil</keyword>
<organism evidence="2 3">
    <name type="scientific">Bacteroides uniformis</name>
    <dbReference type="NCBI Taxonomy" id="820"/>
    <lineage>
        <taxon>Bacteria</taxon>
        <taxon>Pseudomonadati</taxon>
        <taxon>Bacteroidota</taxon>
        <taxon>Bacteroidia</taxon>
        <taxon>Bacteroidales</taxon>
        <taxon>Bacteroidaceae</taxon>
        <taxon>Bacteroides</taxon>
    </lineage>
</organism>
<dbReference type="Proteomes" id="UP000260759">
    <property type="component" value="Unassembled WGS sequence"/>
</dbReference>
<comment type="caution">
    <text evidence="2">The sequence shown here is derived from an EMBL/GenBank/DDBJ whole genome shotgun (WGS) entry which is preliminary data.</text>
</comment>
<dbReference type="AlphaFoldDB" id="A0A3E5EN68"/>
<evidence type="ECO:0000313" key="3">
    <source>
        <dbReference type="Proteomes" id="UP000260759"/>
    </source>
</evidence>
<proteinExistence type="predicted"/>
<dbReference type="RefSeq" id="WP_117601417.1">
    <property type="nucleotide sequence ID" value="NZ_QSVA01000022.1"/>
</dbReference>
<dbReference type="EMBL" id="QSVA01000022">
    <property type="protein sequence ID" value="RGN90302.1"/>
    <property type="molecule type" value="Genomic_DNA"/>
</dbReference>
<reference evidence="2 3" key="1">
    <citation type="submission" date="2018-08" db="EMBL/GenBank/DDBJ databases">
        <title>A genome reference for cultivated species of the human gut microbiota.</title>
        <authorList>
            <person name="Zou Y."/>
            <person name="Xue W."/>
            <person name="Luo G."/>
        </authorList>
    </citation>
    <scope>NUCLEOTIDE SEQUENCE [LARGE SCALE GENOMIC DNA]</scope>
    <source>
        <strain evidence="2 3">OM03-4</strain>
    </source>
</reference>
<protein>
    <submittedName>
        <fullName evidence="2">Uncharacterized protein</fullName>
    </submittedName>
</protein>
<dbReference type="SUPFAM" id="SSF90257">
    <property type="entry name" value="Myosin rod fragments"/>
    <property type="match status" value="1"/>
</dbReference>